<sequence length="387" mass="45846">MKIAMVVYAQYSRDARVRRYAESLAGKGHQVDIICLKEDYSPQYKKLKLYKFPFPRRRKNFSWYFLEYGLFFCYTFGLLSILSLFKKYKIVHIHNMPDFLVFTAVMPKFRGSRIILDMHDPMPELLMTKYRLNHSHWLMNLVYFLERQAFIFADKIITANSEFKKIFLERQTISADKIEVILNYPDPKLFKPVSRKTASENFILMYMGTVDERFGLDIALEAIPAIKNKIPQIKLIIIPKISGEGNYYSQLVQRITKLKIGRYVEIRKPVALDEIAKEIHLADIGLTLVKKNLFTEKILPLKLTEFMAGGIPVIATRTKLLSRYFSGKMICYLTENTSAEFSRKVLFLYRNKKQRELYGKNALLFFRKYNWHMEEKKYYRIIRTLTQ</sequence>
<dbReference type="STRING" id="1618443.UV73_C0002G0119"/>
<evidence type="ECO:0000259" key="5">
    <source>
        <dbReference type="Pfam" id="PF13439"/>
    </source>
</evidence>
<feature type="domain" description="Glycosyltransferase subfamily 4-like N-terminal" evidence="5">
    <location>
        <begin position="17"/>
        <end position="183"/>
    </location>
</feature>
<dbReference type="Pfam" id="PF13439">
    <property type="entry name" value="Glyco_transf_4"/>
    <property type="match status" value="1"/>
</dbReference>
<dbReference type="Pfam" id="PF00534">
    <property type="entry name" value="Glycos_transf_1"/>
    <property type="match status" value="1"/>
</dbReference>
<organism evidence="6 7">
    <name type="scientific">Candidatus Gottesmanbacteria bacterium GW2011_GWA2_43_14</name>
    <dbReference type="NCBI Taxonomy" id="1618443"/>
    <lineage>
        <taxon>Bacteria</taxon>
        <taxon>Candidatus Gottesmaniibacteriota</taxon>
    </lineage>
</organism>
<dbReference type="PANTHER" id="PTHR12526:SF629">
    <property type="entry name" value="TEICHURONIC ACID BIOSYNTHESIS GLYCOSYLTRANSFERASE TUAH-RELATED"/>
    <property type="match status" value="1"/>
</dbReference>
<evidence type="ECO:0000259" key="4">
    <source>
        <dbReference type="Pfam" id="PF00534"/>
    </source>
</evidence>
<evidence type="ECO:0000313" key="7">
    <source>
        <dbReference type="Proteomes" id="UP000034894"/>
    </source>
</evidence>
<dbReference type="CDD" id="cd03794">
    <property type="entry name" value="GT4_WbuB-like"/>
    <property type="match status" value="1"/>
</dbReference>
<dbReference type="InterPro" id="IPR001296">
    <property type="entry name" value="Glyco_trans_1"/>
</dbReference>
<evidence type="ECO:0000313" key="6">
    <source>
        <dbReference type="EMBL" id="KKS98405.1"/>
    </source>
</evidence>
<evidence type="ECO:0000256" key="3">
    <source>
        <dbReference type="SAM" id="Phobius"/>
    </source>
</evidence>
<keyword evidence="3" id="KW-1133">Transmembrane helix</keyword>
<accession>A0A0G1DKL4</accession>
<dbReference type="Proteomes" id="UP000034894">
    <property type="component" value="Unassembled WGS sequence"/>
</dbReference>
<dbReference type="AlphaFoldDB" id="A0A0G1DKL4"/>
<keyword evidence="1" id="KW-0328">Glycosyltransferase</keyword>
<dbReference type="InterPro" id="IPR028098">
    <property type="entry name" value="Glyco_trans_4-like_N"/>
</dbReference>
<feature type="domain" description="Glycosyl transferase family 1" evidence="4">
    <location>
        <begin position="197"/>
        <end position="362"/>
    </location>
</feature>
<name>A0A0G1DKL4_9BACT</name>
<proteinExistence type="predicted"/>
<keyword evidence="3" id="KW-0812">Transmembrane</keyword>
<keyword evidence="3" id="KW-0472">Membrane</keyword>
<reference evidence="6 7" key="1">
    <citation type="journal article" date="2015" name="Nature">
        <title>rRNA introns, odd ribosomes, and small enigmatic genomes across a large radiation of phyla.</title>
        <authorList>
            <person name="Brown C.T."/>
            <person name="Hug L.A."/>
            <person name="Thomas B.C."/>
            <person name="Sharon I."/>
            <person name="Castelle C.J."/>
            <person name="Singh A."/>
            <person name="Wilkins M.J."/>
            <person name="Williams K.H."/>
            <person name="Banfield J.F."/>
        </authorList>
    </citation>
    <scope>NUCLEOTIDE SEQUENCE [LARGE SCALE GENOMIC DNA]</scope>
</reference>
<evidence type="ECO:0000256" key="1">
    <source>
        <dbReference type="ARBA" id="ARBA00022676"/>
    </source>
</evidence>
<dbReference type="EMBL" id="LCFP01000002">
    <property type="protein sequence ID" value="KKS98405.1"/>
    <property type="molecule type" value="Genomic_DNA"/>
</dbReference>
<gene>
    <name evidence="6" type="ORF">UV73_C0002G0119</name>
</gene>
<feature type="transmembrane region" description="Helical" evidence="3">
    <location>
        <begin position="61"/>
        <end position="85"/>
    </location>
</feature>
<comment type="caution">
    <text evidence="6">The sequence shown here is derived from an EMBL/GenBank/DDBJ whole genome shotgun (WGS) entry which is preliminary data.</text>
</comment>
<dbReference type="GO" id="GO:0016757">
    <property type="term" value="F:glycosyltransferase activity"/>
    <property type="evidence" value="ECO:0007669"/>
    <property type="project" value="UniProtKB-KW"/>
</dbReference>
<evidence type="ECO:0000256" key="2">
    <source>
        <dbReference type="ARBA" id="ARBA00022679"/>
    </source>
</evidence>
<keyword evidence="2 6" id="KW-0808">Transferase</keyword>
<protein>
    <submittedName>
        <fullName evidence="6">Group 1 glycosyl transferase</fullName>
    </submittedName>
</protein>
<dbReference type="PANTHER" id="PTHR12526">
    <property type="entry name" value="GLYCOSYLTRANSFERASE"/>
    <property type="match status" value="1"/>
</dbReference>
<dbReference type="SUPFAM" id="SSF53756">
    <property type="entry name" value="UDP-Glycosyltransferase/glycogen phosphorylase"/>
    <property type="match status" value="1"/>
</dbReference>
<dbReference type="Gene3D" id="3.40.50.2000">
    <property type="entry name" value="Glycogen Phosphorylase B"/>
    <property type="match status" value="2"/>
</dbReference>